<evidence type="ECO:0000313" key="3">
    <source>
        <dbReference type="EMBL" id="SJZ50490.1"/>
    </source>
</evidence>
<proteinExistence type="predicted"/>
<feature type="signal peptide" evidence="1">
    <location>
        <begin position="1"/>
        <end position="24"/>
    </location>
</feature>
<sequence>MRKRSVSLILLFLLWLIAAVPAWAAAQPGVRWLDPLTSELVKVKINPAQPGQLLIQGQNLPAGQVLVEIRRGDDRAAYYFPVRNGAINGSFWLRFGSGQYYLTVYLPAGANFLYQIEAEARLEAIDLPDRRYLLPGSGVESDHPVVRKLAQDLAGKNAGARQKAYNIYRWVTRNIAYDAARLSSQQLYGPGSGALATLASRKGLCLDYANLTVALLRAASLPARVVVGQAYDRIWYEHAWAEVLLDGKWQPLDPTWDAGYLAGNRFIPRAQTLYFSMSYSQFYRYHRAEEYR</sequence>
<protein>
    <submittedName>
        <fullName evidence="3">Transglutaminase-like superfamily protein</fullName>
    </submittedName>
</protein>
<organism evidence="3 4">
    <name type="scientific">Carboxydocella sporoproducens DSM 16521</name>
    <dbReference type="NCBI Taxonomy" id="1121270"/>
    <lineage>
        <taxon>Bacteria</taxon>
        <taxon>Bacillati</taxon>
        <taxon>Bacillota</taxon>
        <taxon>Clostridia</taxon>
        <taxon>Eubacteriales</taxon>
        <taxon>Clostridiales Family XVI. Incertae Sedis</taxon>
        <taxon>Carboxydocella</taxon>
    </lineage>
</organism>
<gene>
    <name evidence="3" type="ORF">SAMN02745885_00057</name>
</gene>
<feature type="chain" id="PRO_5010585070" evidence="1">
    <location>
        <begin position="25"/>
        <end position="292"/>
    </location>
</feature>
<keyword evidence="1" id="KW-0732">Signal</keyword>
<dbReference type="InterPro" id="IPR002931">
    <property type="entry name" value="Transglutaminase-like"/>
</dbReference>
<dbReference type="Gene3D" id="3.10.620.30">
    <property type="match status" value="1"/>
</dbReference>
<dbReference type="EMBL" id="FUXM01000001">
    <property type="protein sequence ID" value="SJZ50490.1"/>
    <property type="molecule type" value="Genomic_DNA"/>
</dbReference>
<feature type="domain" description="Transglutaminase-like" evidence="2">
    <location>
        <begin position="197"/>
        <end position="256"/>
    </location>
</feature>
<evidence type="ECO:0000259" key="2">
    <source>
        <dbReference type="SMART" id="SM00460"/>
    </source>
</evidence>
<evidence type="ECO:0000256" key="1">
    <source>
        <dbReference type="SAM" id="SignalP"/>
    </source>
</evidence>
<dbReference type="SUPFAM" id="SSF54001">
    <property type="entry name" value="Cysteine proteinases"/>
    <property type="match status" value="1"/>
</dbReference>
<dbReference type="SMART" id="SM00460">
    <property type="entry name" value="TGc"/>
    <property type="match status" value="1"/>
</dbReference>
<dbReference type="RefSeq" id="WP_078664216.1">
    <property type="nucleotide sequence ID" value="NZ_FUXM01000001.1"/>
</dbReference>
<accession>A0A1T4L7G4</accession>
<dbReference type="InterPro" id="IPR038765">
    <property type="entry name" value="Papain-like_cys_pep_sf"/>
</dbReference>
<dbReference type="Pfam" id="PF01841">
    <property type="entry name" value="Transglut_core"/>
    <property type="match status" value="1"/>
</dbReference>
<name>A0A1T4L7G4_9FIRM</name>
<keyword evidence="4" id="KW-1185">Reference proteome</keyword>
<evidence type="ECO:0000313" key="4">
    <source>
        <dbReference type="Proteomes" id="UP000189933"/>
    </source>
</evidence>
<dbReference type="PANTHER" id="PTHR33490">
    <property type="entry name" value="BLR5614 PROTEIN-RELATED"/>
    <property type="match status" value="1"/>
</dbReference>
<dbReference type="AlphaFoldDB" id="A0A1T4L7G4"/>
<dbReference type="Proteomes" id="UP000189933">
    <property type="component" value="Unassembled WGS sequence"/>
</dbReference>
<dbReference type="OrthoDB" id="9788327at2"/>
<reference evidence="4" key="1">
    <citation type="submission" date="2017-02" db="EMBL/GenBank/DDBJ databases">
        <authorList>
            <person name="Varghese N."/>
            <person name="Submissions S."/>
        </authorList>
    </citation>
    <scope>NUCLEOTIDE SEQUENCE [LARGE SCALE GENOMIC DNA]</scope>
    <source>
        <strain evidence="4">DSM 16521</strain>
    </source>
</reference>